<evidence type="ECO:0000313" key="3">
    <source>
        <dbReference type="Proteomes" id="UP000779070"/>
    </source>
</evidence>
<sequence length="231" mass="26246">MMIKPLLVSGLVLILAHVKAYAAYNMHFFLPDFPPYTTIDELGEPTGIGIDKVLPILSSIGVEYTMTVSSNHGRALSELRKQRSDGFFMASQNEERDEYAVFSAPVMSNRWVWIVRSEDVEQFAPHDPVFKSQAKVTSLLNTNTAFWLKNQGYKIASPATHIYGLIEKLDLKVVDAVLVAESVFMHNYTNLSGYGVILEEEKEFGLYISKHFLAKHPEFMERLNEAIQRLR</sequence>
<dbReference type="InterPro" id="IPR001638">
    <property type="entry name" value="Solute-binding_3/MltF_N"/>
</dbReference>
<dbReference type="Pfam" id="PF00497">
    <property type="entry name" value="SBP_bac_3"/>
    <property type="match status" value="1"/>
</dbReference>
<comment type="caution">
    <text evidence="2">The sequence shown here is derived from an EMBL/GenBank/DDBJ whole genome shotgun (WGS) entry which is preliminary data.</text>
</comment>
<dbReference type="RefSeq" id="WP_206370997.1">
    <property type="nucleotide sequence ID" value="NZ_CAWPTM010000089.1"/>
</dbReference>
<name>A0ABS3A338_9VIBR</name>
<gene>
    <name evidence="2" type="ORF">JYA62_14675</name>
</gene>
<accession>A0ABS3A338</accession>
<dbReference type="SUPFAM" id="SSF53850">
    <property type="entry name" value="Periplasmic binding protein-like II"/>
    <property type="match status" value="1"/>
</dbReference>
<reference evidence="2 3" key="1">
    <citation type="submission" date="2021-02" db="EMBL/GenBank/DDBJ databases">
        <title>Draft Genome Sequences of 5 Vibrio neptunius Strains Isolated From of Bivalve Hatcheries.</title>
        <authorList>
            <person name="Galvis F."/>
            <person name="Barja J.L."/>
            <person name="Lemos M.L."/>
            <person name="Balado M."/>
        </authorList>
    </citation>
    <scope>NUCLEOTIDE SEQUENCE [LARGE SCALE GENOMIC DNA]</scope>
    <source>
        <strain evidence="2 3">PP-145.98</strain>
    </source>
</reference>
<dbReference type="EMBL" id="JAFHLB010000019">
    <property type="protein sequence ID" value="MBN3578912.1"/>
    <property type="molecule type" value="Genomic_DNA"/>
</dbReference>
<dbReference type="Gene3D" id="3.40.190.10">
    <property type="entry name" value="Periplasmic binding protein-like II"/>
    <property type="match status" value="2"/>
</dbReference>
<organism evidence="2 3">
    <name type="scientific">Vibrio neptunius</name>
    <dbReference type="NCBI Taxonomy" id="170651"/>
    <lineage>
        <taxon>Bacteria</taxon>
        <taxon>Pseudomonadati</taxon>
        <taxon>Pseudomonadota</taxon>
        <taxon>Gammaproteobacteria</taxon>
        <taxon>Vibrionales</taxon>
        <taxon>Vibrionaceae</taxon>
        <taxon>Vibrio</taxon>
    </lineage>
</organism>
<feature type="domain" description="Solute-binding protein family 3/N-terminal" evidence="1">
    <location>
        <begin position="31"/>
        <end position="230"/>
    </location>
</feature>
<proteinExistence type="predicted"/>
<protein>
    <submittedName>
        <fullName evidence="2">Transporter substrate-binding domain-containing protein</fullName>
    </submittedName>
</protein>
<evidence type="ECO:0000259" key="1">
    <source>
        <dbReference type="Pfam" id="PF00497"/>
    </source>
</evidence>
<evidence type="ECO:0000313" key="2">
    <source>
        <dbReference type="EMBL" id="MBN3578912.1"/>
    </source>
</evidence>
<keyword evidence="3" id="KW-1185">Reference proteome</keyword>
<dbReference type="Proteomes" id="UP000779070">
    <property type="component" value="Unassembled WGS sequence"/>
</dbReference>